<protein>
    <submittedName>
        <fullName evidence="3">DUF4358 domain-containing protein</fullName>
    </submittedName>
</protein>
<accession>A0ABS5CFM8</accession>
<feature type="signal peptide" evidence="2">
    <location>
        <begin position="1"/>
        <end position="21"/>
    </location>
</feature>
<dbReference type="Proteomes" id="UP000673394">
    <property type="component" value="Unassembled WGS sequence"/>
</dbReference>
<feature type="chain" id="PRO_5045245893" evidence="2">
    <location>
        <begin position="22"/>
        <end position="183"/>
    </location>
</feature>
<evidence type="ECO:0000313" key="3">
    <source>
        <dbReference type="EMBL" id="MBP3964659.1"/>
    </source>
</evidence>
<keyword evidence="2" id="KW-0732">Signal</keyword>
<dbReference type="Pfam" id="PF14270">
    <property type="entry name" value="DUF4358"/>
    <property type="match status" value="1"/>
</dbReference>
<dbReference type="RefSeq" id="WP_210660409.1">
    <property type="nucleotide sequence ID" value="NZ_JAGKSP010000007.1"/>
</dbReference>
<evidence type="ECO:0000313" key="4">
    <source>
        <dbReference type="Proteomes" id="UP000673394"/>
    </source>
</evidence>
<comment type="caution">
    <text evidence="3">The sequence shown here is derived from an EMBL/GenBank/DDBJ whole genome shotgun (WGS) entry which is preliminary data.</text>
</comment>
<keyword evidence="4" id="KW-1185">Reference proteome</keyword>
<organism evidence="3 4">
    <name type="scientific">Paenibacillus lignilyticus</name>
    <dbReference type="NCBI Taxonomy" id="1172615"/>
    <lineage>
        <taxon>Bacteria</taxon>
        <taxon>Bacillati</taxon>
        <taxon>Bacillota</taxon>
        <taxon>Bacilli</taxon>
        <taxon>Bacillales</taxon>
        <taxon>Paenibacillaceae</taxon>
        <taxon>Paenibacillus</taxon>
    </lineage>
</organism>
<dbReference type="PROSITE" id="PS51257">
    <property type="entry name" value="PROKAR_LIPOPROTEIN"/>
    <property type="match status" value="1"/>
</dbReference>
<dbReference type="EMBL" id="JAGKSP010000007">
    <property type="protein sequence ID" value="MBP3964659.1"/>
    <property type="molecule type" value="Genomic_DNA"/>
</dbReference>
<gene>
    <name evidence="3" type="ORF">I8J30_18230</name>
</gene>
<reference evidence="3 4" key="1">
    <citation type="submission" date="2021-04" db="EMBL/GenBank/DDBJ databases">
        <title>Paenibacillus sp. DLE-14 whole genome sequence.</title>
        <authorList>
            <person name="Ham Y.J."/>
        </authorList>
    </citation>
    <scope>NUCLEOTIDE SEQUENCE [LARGE SCALE GENOMIC DNA]</scope>
    <source>
        <strain evidence="3 4">DLE-14</strain>
    </source>
</reference>
<dbReference type="InterPro" id="IPR025648">
    <property type="entry name" value="DUF4358"/>
</dbReference>
<evidence type="ECO:0000256" key="1">
    <source>
        <dbReference type="SAM" id="MobiDB-lite"/>
    </source>
</evidence>
<sequence>MKKMMILLLTVVIAVVLGACGNGKGQNEGQNEGQNQEQNQNQDQNEAVEPKLSAKEMITQMTKQAGQPMFMELDKLTLKRFYGIDAAVLEDFNVRMPMANLSSNEVAIFKVKDAKDIPAVEAGIKKRAEEVQKEFQSKKADQYENAKNYKLLTKGNYVLFVISSKQAEMTKVYESFFEKNGGA</sequence>
<evidence type="ECO:0000256" key="2">
    <source>
        <dbReference type="SAM" id="SignalP"/>
    </source>
</evidence>
<name>A0ABS5CFM8_9BACL</name>
<feature type="region of interest" description="Disordered" evidence="1">
    <location>
        <begin position="25"/>
        <end position="48"/>
    </location>
</feature>
<feature type="compositionally biased region" description="Low complexity" evidence="1">
    <location>
        <begin position="27"/>
        <end position="45"/>
    </location>
</feature>
<proteinExistence type="predicted"/>